<sequence>MPFVIPVKRTGVSHGVYMNKYVSEYRSMTKQKYFALQRKKSPMVSFGGIFSSNQGQDRPTYRIVTRGFGNHIYDIAYSDDLDDIRNNEWHYCIHELEKIMPKFDDVKTRRKWLVAHFTTLAINLGNTAENRYLPGQEKKVKDIDMRAKSEPHLQPTAPNGPQSMLTLPDLKLESKAGHSKGATPLSAPSDKKRISLSKTLTHQRGVGDRVLTTSTKRPWAKKVSRHLIKEQIDSGDDDLMHGYKPAPQSHRTLGYQQSSGSRGSIEDFIHNDDKVQSNESKLLHYHRSNQPLMLRVSGPVAFLLSTAVWLLFIVMARGSSDISFALLTLIIVTINFAITFSRTPVAIYLHVNVQELFMWSKQAKVPHQEIEQHHHHHHHHHHDVYGRHEDDDHHDELDDIGSRRGSIHHKGMLGVKDVDDHHLHDHHDHHIHSANSNTDESDDEEFVEVQINVLADPLENGDVVRLNMSVCGMQVKKDTKTSPSRRRGDSKRSSDTRSDSIAGVQRILSGQRGKIPAGISTAMRSRRKWEKIDPGSYKLRCGPNYKRNGYKKPSEGSYYDIIAVDAFHSNEKKHVSDIGNKVDLADLMKPEEVGWYKGLPRIWIVVLQIPAYAPSFVGSIQDGEGFAVVFYFKLNKTGLAAIDAGQGSSRVMRQFLDKPLDIADADRGAHQWKNMVRLANSEALQLGWVLQSYVTKYNAKPFLSRNCKSYYRGESYFEVDVDIHRFNYISRQGMYSFKDKLKELTLDIGFVVQCDTDDELPEKLLGCVRLKELDAQNDAVHLPLAKNDAKKLQVGERKRRGSSHV</sequence>
<feature type="region of interest" description="Disordered" evidence="1">
    <location>
        <begin position="369"/>
        <end position="403"/>
    </location>
</feature>
<feature type="region of interest" description="Disordered" evidence="1">
    <location>
        <begin position="423"/>
        <end position="443"/>
    </location>
</feature>
<feature type="region of interest" description="Disordered" evidence="1">
    <location>
        <begin position="474"/>
        <end position="502"/>
    </location>
</feature>
<dbReference type="PANTHER" id="PTHR31558:SF3">
    <property type="entry name" value="CW14 PROTEIN"/>
    <property type="match status" value="1"/>
</dbReference>
<feature type="compositionally biased region" description="Basic residues" evidence="1">
    <location>
        <begin position="373"/>
        <end position="382"/>
    </location>
</feature>
<evidence type="ECO:0000313" key="4">
    <source>
        <dbReference type="EMBL" id="CAE0668375.1"/>
    </source>
</evidence>
<dbReference type="EMBL" id="HBIV01027937">
    <property type="protein sequence ID" value="CAE0668375.1"/>
    <property type="molecule type" value="Transcribed_RNA"/>
</dbReference>
<dbReference type="InterPro" id="IPR009769">
    <property type="entry name" value="EDR2_C"/>
</dbReference>
<feature type="transmembrane region" description="Helical" evidence="2">
    <location>
        <begin position="322"/>
        <end position="340"/>
    </location>
</feature>
<keyword evidence="2" id="KW-1133">Transmembrane helix</keyword>
<organism evidence="4">
    <name type="scientific">Lotharella globosa</name>
    <dbReference type="NCBI Taxonomy" id="91324"/>
    <lineage>
        <taxon>Eukaryota</taxon>
        <taxon>Sar</taxon>
        <taxon>Rhizaria</taxon>
        <taxon>Cercozoa</taxon>
        <taxon>Chlorarachniophyceae</taxon>
        <taxon>Lotharella</taxon>
    </lineage>
</organism>
<dbReference type="AlphaFoldDB" id="A0A7S3Z124"/>
<keyword evidence="2" id="KW-0812">Transmembrane</keyword>
<accession>A0A7S3Z124</accession>
<feature type="transmembrane region" description="Helical" evidence="2">
    <location>
        <begin position="292"/>
        <end position="316"/>
    </location>
</feature>
<feature type="compositionally biased region" description="Basic and acidic residues" evidence="1">
    <location>
        <begin position="383"/>
        <end position="402"/>
    </location>
</feature>
<dbReference type="PANTHER" id="PTHR31558">
    <property type="entry name" value="CW14 PROTEIN"/>
    <property type="match status" value="1"/>
</dbReference>
<gene>
    <name evidence="4" type="ORF">LGLO00237_LOCUS19999</name>
</gene>
<feature type="domain" description="Protein ENHANCED DISEASE RESISTANCE 2 C-terminal" evidence="3">
    <location>
        <begin position="529"/>
        <end position="774"/>
    </location>
</feature>
<keyword evidence="2" id="KW-0472">Membrane</keyword>
<evidence type="ECO:0000256" key="1">
    <source>
        <dbReference type="SAM" id="MobiDB-lite"/>
    </source>
</evidence>
<dbReference type="Pfam" id="PF07059">
    <property type="entry name" value="EDR2_C"/>
    <property type="match status" value="1"/>
</dbReference>
<reference evidence="4" key="1">
    <citation type="submission" date="2021-01" db="EMBL/GenBank/DDBJ databases">
        <authorList>
            <person name="Corre E."/>
            <person name="Pelletier E."/>
            <person name="Niang G."/>
            <person name="Scheremetjew M."/>
            <person name="Finn R."/>
            <person name="Kale V."/>
            <person name="Holt S."/>
            <person name="Cochrane G."/>
            <person name="Meng A."/>
            <person name="Brown T."/>
            <person name="Cohen L."/>
        </authorList>
    </citation>
    <scope>NUCLEOTIDE SEQUENCE</scope>
    <source>
        <strain evidence="4">CCCM811</strain>
    </source>
</reference>
<feature type="compositionally biased region" description="Basic and acidic residues" evidence="1">
    <location>
        <begin position="475"/>
        <end position="498"/>
    </location>
</feature>
<evidence type="ECO:0000259" key="3">
    <source>
        <dbReference type="Pfam" id="PF07059"/>
    </source>
</evidence>
<name>A0A7S3Z124_9EUKA</name>
<proteinExistence type="predicted"/>
<evidence type="ECO:0000256" key="2">
    <source>
        <dbReference type="SAM" id="Phobius"/>
    </source>
</evidence>
<protein>
    <recommendedName>
        <fullName evidence="3">Protein ENHANCED DISEASE RESISTANCE 2 C-terminal domain-containing protein</fullName>
    </recommendedName>
</protein>